<evidence type="ECO:0000313" key="2">
    <source>
        <dbReference type="EnsemblFungi" id="CEF77300"/>
    </source>
</evidence>
<dbReference type="EMBL" id="HG970333">
    <property type="protein sequence ID" value="CEF77300.1"/>
    <property type="molecule type" value="Genomic_DNA"/>
</dbReference>
<reference evidence="1 3" key="3">
    <citation type="journal article" date="2015" name="BMC Genomics">
        <title>The completed genome sequence of the pathogenic ascomycete fungus Fusarium graminearum.</title>
        <authorList>
            <person name="King R."/>
            <person name="Urban M."/>
            <person name="Hammond-Kosack M.C."/>
            <person name="Hassani-Pak K."/>
            <person name="Hammond-Kosack K.E."/>
        </authorList>
    </citation>
    <scope>NUCLEOTIDE SEQUENCE [LARGE SCALE GENOMIC DNA]</scope>
    <source>
        <strain evidence="3">ATCC MYA-4620 / CBS 123657 / FGSC 9075 / NRRL 31084 / PH-1</strain>
        <strain evidence="1">PH-1</strain>
    </source>
</reference>
<protein>
    <submittedName>
        <fullName evidence="1">Chromosome 2, complete genome</fullName>
    </submittedName>
</protein>
<keyword evidence="3" id="KW-1185">Reference proteome</keyword>
<dbReference type="AlphaFoldDB" id="A0A098DFR2"/>
<sequence>MAASLDEVVKVLAKCLKKRGNIAMPRITCDRPVSNQQT</sequence>
<accession>A0A0E0S1C5</accession>
<dbReference type="Proteomes" id="UP000070720">
    <property type="component" value="Chromosome 2"/>
</dbReference>
<evidence type="ECO:0000313" key="3">
    <source>
        <dbReference type="Proteomes" id="UP000070720"/>
    </source>
</evidence>
<reference evidence="2 3" key="2">
    <citation type="journal article" date="2010" name="Nature">
        <title>Comparative genomics reveals mobile pathogenicity chromosomes in Fusarium.</title>
        <authorList>
            <person name="Ma L.J."/>
            <person name="van der Does H.C."/>
            <person name="Borkovich K.A."/>
            <person name="Coleman J.J."/>
            <person name="Daboussi M.J."/>
            <person name="Di Pietro A."/>
            <person name="Dufresne M."/>
            <person name="Freitag M."/>
            <person name="Grabherr M."/>
            <person name="Henrissat B."/>
            <person name="Houterman P.M."/>
            <person name="Kang S."/>
            <person name="Shim W.B."/>
            <person name="Woloshuk C."/>
            <person name="Xie X."/>
            <person name="Xu J.R."/>
            <person name="Antoniw J."/>
            <person name="Baker S.E."/>
            <person name="Bluhm B.H."/>
            <person name="Breakspear A."/>
            <person name="Brown D.W."/>
            <person name="Butchko R.A."/>
            <person name="Chapman S."/>
            <person name="Coulson R."/>
            <person name="Coutinho P.M."/>
            <person name="Danchin E.G."/>
            <person name="Diener A."/>
            <person name="Gale L.R."/>
            <person name="Gardiner D.M."/>
            <person name="Goff S."/>
            <person name="Hammond-Kosack K.E."/>
            <person name="Hilburn K."/>
            <person name="Hua-Van A."/>
            <person name="Jonkers W."/>
            <person name="Kazan K."/>
            <person name="Kodira C.D."/>
            <person name="Koehrsen M."/>
            <person name="Kumar L."/>
            <person name="Lee Y.H."/>
            <person name="Li L."/>
            <person name="Manners J.M."/>
            <person name="Miranda-Saavedra D."/>
            <person name="Mukherjee M."/>
            <person name="Park G."/>
            <person name="Park J."/>
            <person name="Park S.Y."/>
            <person name="Proctor R.H."/>
            <person name="Regev A."/>
            <person name="Ruiz-Roldan M.C."/>
            <person name="Sain D."/>
            <person name="Sakthikumar S."/>
            <person name="Sykes S."/>
            <person name="Schwartz D.C."/>
            <person name="Turgeon B.G."/>
            <person name="Wapinski I."/>
            <person name="Yoder O."/>
            <person name="Young S."/>
            <person name="Zeng Q."/>
            <person name="Zhou S."/>
            <person name="Galagan J."/>
            <person name="Cuomo C.A."/>
            <person name="Kistler H.C."/>
            <person name="Rep M."/>
        </authorList>
    </citation>
    <scope>GENOME REANNOTATION</scope>
    <source>
        <strain evidence="3">ATCC MYA-4620 / CBS 123657 / FGSC 9075 / NRRL 31084 / PH-1</strain>
        <strain evidence="2">PH-1 / ATCC MYA-4620 / FGSC 9075 / NRRL 31084</strain>
    </source>
</reference>
<proteinExistence type="predicted"/>
<dbReference type="VEuPathDB" id="FungiDB:FGRAMPH1_01G10995"/>
<reference evidence="2 3" key="1">
    <citation type="journal article" date="2007" name="Science">
        <title>The Fusarium graminearum genome reveals a link between localized polymorphism and pathogen specialization.</title>
        <authorList>
            <person name="Cuomo C.A."/>
            <person name="Gueldener U."/>
            <person name="Xu J.-R."/>
            <person name="Trail F."/>
            <person name="Turgeon B.G."/>
            <person name="Di Pietro A."/>
            <person name="Walton J.D."/>
            <person name="Ma L.-J."/>
            <person name="Baker S.E."/>
            <person name="Rep M."/>
            <person name="Adam G."/>
            <person name="Antoniw J."/>
            <person name="Baldwin T."/>
            <person name="Calvo S.E."/>
            <person name="Chang Y.-L."/>
            <person name="DeCaprio D."/>
            <person name="Gale L.R."/>
            <person name="Gnerre S."/>
            <person name="Goswami R.S."/>
            <person name="Hammond-Kosack K."/>
            <person name="Harris L.J."/>
            <person name="Hilburn K."/>
            <person name="Kennell J.C."/>
            <person name="Kroken S."/>
            <person name="Magnuson J.K."/>
            <person name="Mannhaupt G."/>
            <person name="Mauceli E.W."/>
            <person name="Mewes H.-W."/>
            <person name="Mitterbauer R."/>
            <person name="Muehlbauer G."/>
            <person name="Muensterkoetter M."/>
            <person name="Nelson D."/>
            <person name="O'Donnell K."/>
            <person name="Ouellet T."/>
            <person name="Qi W."/>
            <person name="Quesneville H."/>
            <person name="Roncero M.I.G."/>
            <person name="Seong K.-Y."/>
            <person name="Tetko I.V."/>
            <person name="Urban M."/>
            <person name="Waalwijk C."/>
            <person name="Ward T.J."/>
            <person name="Yao J."/>
            <person name="Birren B.W."/>
            <person name="Kistler H.C."/>
        </authorList>
    </citation>
    <scope>NUCLEOTIDE SEQUENCE [LARGE SCALE GENOMIC DNA]</scope>
    <source>
        <strain evidence="3">ATCC MYA-4620 / CBS 123657 / FGSC 9075 / NRRL 31084 / PH-1</strain>
        <strain evidence="2">PH-1 / ATCC MYA-4620 / FGSC 9075 / NRRL 31084</strain>
    </source>
</reference>
<gene>
    <name evidence="1" type="ORF">FGRAMPH1_01T10995</name>
</gene>
<evidence type="ECO:0000313" key="1">
    <source>
        <dbReference type="EMBL" id="CEF77300.1"/>
    </source>
</evidence>
<accession>A0A098DFR2</accession>
<reference evidence="2" key="4">
    <citation type="submission" date="2017-01" db="UniProtKB">
        <authorList>
            <consortium name="EnsemblFungi"/>
        </authorList>
    </citation>
    <scope>IDENTIFICATION</scope>
    <source>
        <strain evidence="2">PH-1 / ATCC MYA-4620 / FGSC 9075 / NRRL 31084</strain>
    </source>
</reference>
<dbReference type="InParanoid" id="A0A098DFR2"/>
<organism evidence="1 3">
    <name type="scientific">Gibberella zeae (strain ATCC MYA-4620 / CBS 123657 / FGSC 9075 / NRRL 31084 / PH-1)</name>
    <name type="common">Wheat head blight fungus</name>
    <name type="synonym">Fusarium graminearum</name>
    <dbReference type="NCBI Taxonomy" id="229533"/>
    <lineage>
        <taxon>Eukaryota</taxon>
        <taxon>Fungi</taxon>
        <taxon>Dikarya</taxon>
        <taxon>Ascomycota</taxon>
        <taxon>Pezizomycotina</taxon>
        <taxon>Sordariomycetes</taxon>
        <taxon>Hypocreomycetidae</taxon>
        <taxon>Hypocreales</taxon>
        <taxon>Nectriaceae</taxon>
        <taxon>Fusarium</taxon>
    </lineage>
</organism>
<name>A0A098DFR2_GIBZE</name>
<dbReference type="EnsemblFungi" id="CEF77300">
    <property type="protein sequence ID" value="CEF77300"/>
    <property type="gene ID" value="FGRRES_20149"/>
</dbReference>